<dbReference type="AlphaFoldDB" id="A0A1T5BJK7"/>
<proteinExistence type="predicted"/>
<dbReference type="GO" id="GO:0016740">
    <property type="term" value="F:transferase activity"/>
    <property type="evidence" value="ECO:0007669"/>
    <property type="project" value="UniProtKB-KW"/>
</dbReference>
<name>A0A1T5BJK7_9FIRM</name>
<dbReference type="RefSeq" id="WP_079589510.1">
    <property type="nucleotide sequence ID" value="NZ_FUYN01000003.1"/>
</dbReference>
<dbReference type="Gene3D" id="3.10.450.620">
    <property type="entry name" value="JHP933, nucleotidyltransferase-like core domain"/>
    <property type="match status" value="1"/>
</dbReference>
<dbReference type="OrthoDB" id="9808443at2"/>
<gene>
    <name evidence="1" type="ORF">SAMN02745120_1658</name>
</gene>
<evidence type="ECO:0000313" key="1">
    <source>
        <dbReference type="EMBL" id="SKB47199.1"/>
    </source>
</evidence>
<evidence type="ECO:0000313" key="2">
    <source>
        <dbReference type="Proteomes" id="UP000243406"/>
    </source>
</evidence>
<keyword evidence="1" id="KW-0808">Transferase</keyword>
<reference evidence="2" key="1">
    <citation type="submission" date="2017-02" db="EMBL/GenBank/DDBJ databases">
        <authorList>
            <person name="Varghese N."/>
            <person name="Submissions S."/>
        </authorList>
    </citation>
    <scope>NUCLEOTIDE SEQUENCE [LARGE SCALE GENOMIC DNA]</scope>
    <source>
        <strain evidence="2">ATCC 35199</strain>
    </source>
</reference>
<dbReference type="Proteomes" id="UP000243406">
    <property type="component" value="Unassembled WGS sequence"/>
</dbReference>
<accession>A0A1T5BJK7</accession>
<organism evidence="1 2">
    <name type="scientific">Acetoanaerobium noterae</name>
    <dbReference type="NCBI Taxonomy" id="745369"/>
    <lineage>
        <taxon>Bacteria</taxon>
        <taxon>Bacillati</taxon>
        <taxon>Bacillota</taxon>
        <taxon>Clostridia</taxon>
        <taxon>Peptostreptococcales</taxon>
        <taxon>Filifactoraceae</taxon>
        <taxon>Acetoanaerobium</taxon>
    </lineage>
</organism>
<protein>
    <submittedName>
        <fullName evidence="1">Predicted nucleotidyltransferase component of viral defense system</fullName>
    </submittedName>
</protein>
<dbReference type="EMBL" id="FUYN01000003">
    <property type="protein sequence ID" value="SKB47199.1"/>
    <property type="molecule type" value="Genomic_DNA"/>
</dbReference>
<keyword evidence="2" id="KW-1185">Reference proteome</keyword>
<sequence length="279" mass="32600">MSSKAMSLKAKIKNLSKEKGISAQVFLQNYMFERFLERLSKSIYKDKFILKGGILIAAIVGIDNRATMDIDATIKNYPINIESITKAISEICNIYIDDDVTFTFSRIEAIRDDDDYGGYRVGIISKYDSIITPIHIDITSGDVITPKEIHYLFKMMFDNKSIEVWAYNIETILAEKVETILRRGQLNTRPRDFYDVYILAKTQPYDRVLFYEALKRTSEHRASIHILSNISRRIYELSESETLKERWIKYTKNYKYAVNISYENIIDVLNNLFQTRENI</sequence>
<dbReference type="Pfam" id="PF08843">
    <property type="entry name" value="AbiEii"/>
    <property type="match status" value="1"/>
</dbReference>
<dbReference type="InterPro" id="IPR014942">
    <property type="entry name" value="AbiEii"/>
</dbReference>